<sequence length="286" mass="32389">MSQPRPVSQARYERTREEVAELKAARRAEIERRASQLDPPLSASILAHIPSFQAAIQIITPLDDKAWDLLKPRLLAQRADAEQREKEMVAQARVKQELDEKRNLETAKDVREVLDADWDDIQAPVRARIAGYADEIIRNSWDDGDKVTKDNSPKFAVEVLGYIRKRFYAEIAKDAAAARAAGEEPIVDPLQGPFTQKLTLENMKWIFDTKIKPHTEPYRKELFLCNGSQATLWSIGGQNGPKYLLSPQRQGMRTTATTIKVLPLPTLRVQPALHLSMGTTRISKDR</sequence>
<dbReference type="KEGG" id="tmn:UCRPA7_7595"/>
<dbReference type="GeneID" id="19328368"/>
<evidence type="ECO:0000313" key="2">
    <source>
        <dbReference type="Proteomes" id="UP000014074"/>
    </source>
</evidence>
<gene>
    <name evidence="1" type="ORF">UCRPA7_7595</name>
</gene>
<dbReference type="RefSeq" id="XP_007918314.1">
    <property type="nucleotide sequence ID" value="XM_007920123.1"/>
</dbReference>
<dbReference type="EMBL" id="KB933309">
    <property type="protein sequence ID" value="EON96948.1"/>
    <property type="molecule type" value="Genomic_DNA"/>
</dbReference>
<dbReference type="Proteomes" id="UP000014074">
    <property type="component" value="Unassembled WGS sequence"/>
</dbReference>
<reference evidence="2" key="1">
    <citation type="journal article" date="2013" name="Genome Announc.">
        <title>Draft genome sequence of the ascomycete Phaeoacremonium aleophilum strain UCR-PA7, a causal agent of the esca disease complex in grapevines.</title>
        <authorList>
            <person name="Blanco-Ulate B."/>
            <person name="Rolshausen P."/>
            <person name="Cantu D."/>
        </authorList>
    </citation>
    <scope>NUCLEOTIDE SEQUENCE [LARGE SCALE GENOMIC DNA]</scope>
    <source>
        <strain evidence="2">UCR-PA7</strain>
    </source>
</reference>
<organism evidence="1 2">
    <name type="scientific">Phaeoacremonium minimum (strain UCR-PA7)</name>
    <name type="common">Esca disease fungus</name>
    <name type="synonym">Togninia minima</name>
    <dbReference type="NCBI Taxonomy" id="1286976"/>
    <lineage>
        <taxon>Eukaryota</taxon>
        <taxon>Fungi</taxon>
        <taxon>Dikarya</taxon>
        <taxon>Ascomycota</taxon>
        <taxon>Pezizomycotina</taxon>
        <taxon>Sordariomycetes</taxon>
        <taxon>Sordariomycetidae</taxon>
        <taxon>Togniniales</taxon>
        <taxon>Togniniaceae</taxon>
        <taxon>Phaeoacremonium</taxon>
    </lineage>
</organism>
<accession>R8BCC1</accession>
<name>R8BCC1_PHAM7</name>
<dbReference type="eggNOG" id="ENOG502RPXF">
    <property type="taxonomic scope" value="Eukaryota"/>
</dbReference>
<dbReference type="HOGENOM" id="CLU_973812_0_0_1"/>
<dbReference type="AlphaFoldDB" id="R8BCC1"/>
<proteinExistence type="predicted"/>
<evidence type="ECO:0000313" key="1">
    <source>
        <dbReference type="EMBL" id="EON96948.1"/>
    </source>
</evidence>
<protein>
    <submittedName>
        <fullName evidence="1">Putative f-box domain containing protein</fullName>
    </submittedName>
</protein>
<dbReference type="OrthoDB" id="2322499at2759"/>
<keyword evidence="2" id="KW-1185">Reference proteome</keyword>